<evidence type="ECO:0000313" key="12">
    <source>
        <dbReference type="Proteomes" id="UP001596405"/>
    </source>
</evidence>
<evidence type="ECO:0000256" key="8">
    <source>
        <dbReference type="ARBA" id="ARBA00030128"/>
    </source>
</evidence>
<feature type="domain" description="Guanylate kinase-like" evidence="10">
    <location>
        <begin position="3"/>
        <end position="184"/>
    </location>
</feature>
<organism evidence="11 12">
    <name type="scientific">Rufibacter roseus</name>
    <dbReference type="NCBI Taxonomy" id="1567108"/>
    <lineage>
        <taxon>Bacteria</taxon>
        <taxon>Pseudomonadati</taxon>
        <taxon>Bacteroidota</taxon>
        <taxon>Cytophagia</taxon>
        <taxon>Cytophagales</taxon>
        <taxon>Hymenobacteraceae</taxon>
        <taxon>Rufibacter</taxon>
    </lineage>
</organism>
<dbReference type="InterPro" id="IPR027417">
    <property type="entry name" value="P-loop_NTPase"/>
</dbReference>
<dbReference type="EC" id="2.7.4.8" evidence="2 9"/>
<dbReference type="GO" id="GO:0004385">
    <property type="term" value="F:GMP kinase activity"/>
    <property type="evidence" value="ECO:0007669"/>
    <property type="project" value="UniProtKB-EC"/>
</dbReference>
<dbReference type="Pfam" id="PF00625">
    <property type="entry name" value="Guanylate_kin"/>
    <property type="match status" value="1"/>
</dbReference>
<dbReference type="EMBL" id="JBHSYQ010000005">
    <property type="protein sequence ID" value="MFC6998243.1"/>
    <property type="molecule type" value="Genomic_DNA"/>
</dbReference>
<comment type="subcellular location">
    <subcellularLocation>
        <location evidence="9">Cytoplasm</location>
    </subcellularLocation>
</comment>
<dbReference type="Proteomes" id="UP001596405">
    <property type="component" value="Unassembled WGS sequence"/>
</dbReference>
<keyword evidence="5 9" id="KW-0547">Nucleotide-binding</keyword>
<dbReference type="CDD" id="cd00071">
    <property type="entry name" value="GMPK"/>
    <property type="match status" value="1"/>
</dbReference>
<reference evidence="12" key="1">
    <citation type="journal article" date="2019" name="Int. J. Syst. Evol. Microbiol.">
        <title>The Global Catalogue of Microorganisms (GCM) 10K type strain sequencing project: providing services to taxonomists for standard genome sequencing and annotation.</title>
        <authorList>
            <consortium name="The Broad Institute Genomics Platform"/>
            <consortium name="The Broad Institute Genome Sequencing Center for Infectious Disease"/>
            <person name="Wu L."/>
            <person name="Ma J."/>
        </authorList>
    </citation>
    <scope>NUCLEOTIDE SEQUENCE [LARGE SCALE GENOMIC DNA]</scope>
    <source>
        <strain evidence="12">CGMCC 4.7393</strain>
    </source>
</reference>
<gene>
    <name evidence="9 11" type="primary">gmk</name>
    <name evidence="11" type="ORF">ACFQHR_11440</name>
</gene>
<dbReference type="InterPro" id="IPR008144">
    <property type="entry name" value="Guanylate_kin-like_dom"/>
</dbReference>
<accession>A0ABW2DPG5</accession>
<dbReference type="PANTHER" id="PTHR23117:SF13">
    <property type="entry name" value="GUANYLATE KINASE"/>
    <property type="match status" value="1"/>
</dbReference>
<protein>
    <recommendedName>
        <fullName evidence="3 9">Guanylate kinase</fullName>
        <ecNumber evidence="2 9">2.7.4.8</ecNumber>
    </recommendedName>
    <alternativeName>
        <fullName evidence="8 9">GMP kinase</fullName>
    </alternativeName>
</protein>
<dbReference type="RefSeq" id="WP_066618066.1">
    <property type="nucleotide sequence ID" value="NZ_JBHSYQ010000005.1"/>
</dbReference>
<dbReference type="InterPro" id="IPR008145">
    <property type="entry name" value="GK/Ca_channel_bsu"/>
</dbReference>
<evidence type="ECO:0000256" key="9">
    <source>
        <dbReference type="HAMAP-Rule" id="MF_00328"/>
    </source>
</evidence>
<sequence length="194" mass="22003">MQGKIIIFSAPSGAGKTTIVRHLVSILPELSFSISACTRDRRGRTEVNGKDYYFITPDEFREKIDNDEFVEWEEVYEGAFYGTLKSEIERIWASGKHAILDVDVKGGLSVKNFYKDRALAVFVKPPSIEELSKRLVARNTDSASSISSRIFKAKFELSFEDKFDEVIVNENLEDAFAKAEKLVRDFISQEDTIA</sequence>
<keyword evidence="9" id="KW-0963">Cytoplasm</keyword>
<evidence type="ECO:0000259" key="10">
    <source>
        <dbReference type="PROSITE" id="PS50052"/>
    </source>
</evidence>
<dbReference type="PROSITE" id="PS50052">
    <property type="entry name" value="GUANYLATE_KINASE_2"/>
    <property type="match status" value="1"/>
</dbReference>
<evidence type="ECO:0000256" key="4">
    <source>
        <dbReference type="ARBA" id="ARBA00022679"/>
    </source>
</evidence>
<keyword evidence="12" id="KW-1185">Reference proteome</keyword>
<comment type="caution">
    <text evidence="11">The sequence shown here is derived from an EMBL/GenBank/DDBJ whole genome shotgun (WGS) entry which is preliminary data.</text>
</comment>
<dbReference type="Gene3D" id="3.40.50.300">
    <property type="entry name" value="P-loop containing nucleotide triphosphate hydrolases"/>
    <property type="match status" value="1"/>
</dbReference>
<evidence type="ECO:0000256" key="6">
    <source>
        <dbReference type="ARBA" id="ARBA00022777"/>
    </source>
</evidence>
<dbReference type="PANTHER" id="PTHR23117">
    <property type="entry name" value="GUANYLATE KINASE-RELATED"/>
    <property type="match status" value="1"/>
</dbReference>
<evidence type="ECO:0000256" key="3">
    <source>
        <dbReference type="ARBA" id="ARBA00016296"/>
    </source>
</evidence>
<evidence type="ECO:0000256" key="1">
    <source>
        <dbReference type="ARBA" id="ARBA00005790"/>
    </source>
</evidence>
<keyword evidence="7 9" id="KW-0067">ATP-binding</keyword>
<dbReference type="InterPro" id="IPR017665">
    <property type="entry name" value="Guanylate_kinase"/>
</dbReference>
<evidence type="ECO:0000313" key="11">
    <source>
        <dbReference type="EMBL" id="MFC6998243.1"/>
    </source>
</evidence>
<keyword evidence="6 9" id="KW-0418">Kinase</keyword>
<dbReference type="HAMAP" id="MF_00328">
    <property type="entry name" value="Guanylate_kinase"/>
    <property type="match status" value="1"/>
</dbReference>
<dbReference type="SMART" id="SM00072">
    <property type="entry name" value="GuKc"/>
    <property type="match status" value="1"/>
</dbReference>
<dbReference type="NCBIfam" id="TIGR03263">
    <property type="entry name" value="guanyl_kin"/>
    <property type="match status" value="1"/>
</dbReference>
<comment type="function">
    <text evidence="9">Essential for recycling GMP and indirectly, cGMP.</text>
</comment>
<evidence type="ECO:0000256" key="5">
    <source>
        <dbReference type="ARBA" id="ARBA00022741"/>
    </source>
</evidence>
<comment type="catalytic activity">
    <reaction evidence="9">
        <text>GMP + ATP = GDP + ADP</text>
        <dbReference type="Rhea" id="RHEA:20780"/>
        <dbReference type="ChEBI" id="CHEBI:30616"/>
        <dbReference type="ChEBI" id="CHEBI:58115"/>
        <dbReference type="ChEBI" id="CHEBI:58189"/>
        <dbReference type="ChEBI" id="CHEBI:456216"/>
        <dbReference type="EC" id="2.7.4.8"/>
    </reaction>
</comment>
<comment type="similarity">
    <text evidence="1 9">Belongs to the guanylate kinase family.</text>
</comment>
<dbReference type="Gene3D" id="3.30.63.10">
    <property type="entry name" value="Guanylate Kinase phosphate binding domain"/>
    <property type="match status" value="1"/>
</dbReference>
<evidence type="ECO:0000256" key="7">
    <source>
        <dbReference type="ARBA" id="ARBA00022840"/>
    </source>
</evidence>
<proteinExistence type="inferred from homology"/>
<evidence type="ECO:0000256" key="2">
    <source>
        <dbReference type="ARBA" id="ARBA00012961"/>
    </source>
</evidence>
<name>A0ABW2DPG5_9BACT</name>
<keyword evidence="4 9" id="KW-0808">Transferase</keyword>
<feature type="binding site" evidence="9">
    <location>
        <begin position="10"/>
        <end position="17"/>
    </location>
    <ligand>
        <name>ATP</name>
        <dbReference type="ChEBI" id="CHEBI:30616"/>
    </ligand>
</feature>
<dbReference type="SUPFAM" id="SSF52540">
    <property type="entry name" value="P-loop containing nucleoside triphosphate hydrolases"/>
    <property type="match status" value="1"/>
</dbReference>